<dbReference type="EMBL" id="CABVQI010000011">
    <property type="protein sequence ID" value="VWC98079.1"/>
    <property type="molecule type" value="Genomic_DNA"/>
</dbReference>
<dbReference type="GO" id="GO:2001295">
    <property type="term" value="P:malonyl-CoA biosynthetic process"/>
    <property type="evidence" value="ECO:0007669"/>
    <property type="project" value="TreeGrafter"/>
</dbReference>
<dbReference type="PROSITE" id="PS50980">
    <property type="entry name" value="COA_CT_NTER"/>
    <property type="match status" value="1"/>
</dbReference>
<organism evidence="3 4">
    <name type="scientific">Burkholderia lata (strain ATCC 17760 / DSM 23089 / LMG 22485 / NCIMB 9086 / R18194 / 383)</name>
    <dbReference type="NCBI Taxonomy" id="482957"/>
    <lineage>
        <taxon>Bacteria</taxon>
        <taxon>Pseudomonadati</taxon>
        <taxon>Pseudomonadota</taxon>
        <taxon>Betaproteobacteria</taxon>
        <taxon>Burkholderiales</taxon>
        <taxon>Burkholderiaceae</taxon>
        <taxon>Burkholderia</taxon>
        <taxon>Burkholderia cepacia complex</taxon>
    </lineage>
</organism>
<accession>A0A6P2W2W9</accession>
<keyword evidence="1" id="KW-0808">Transferase</keyword>
<dbReference type="PANTHER" id="PTHR42995:SF1">
    <property type="entry name" value="MALONATE DECARBOXYLASE BETA SUBUNIT"/>
    <property type="match status" value="1"/>
</dbReference>
<evidence type="ECO:0000313" key="3">
    <source>
        <dbReference type="EMBL" id="VWC98079.1"/>
    </source>
</evidence>
<proteinExistence type="predicted"/>
<dbReference type="InterPro" id="IPR017556">
    <property type="entry name" value="Malonate_beta"/>
</dbReference>
<dbReference type="InterPro" id="IPR029045">
    <property type="entry name" value="ClpP/crotonase-like_dom_sf"/>
</dbReference>
<dbReference type="AlphaFoldDB" id="A0A6P2W2W9"/>
<feature type="domain" description="CoA carboxyltransferase N-terminal" evidence="2">
    <location>
        <begin position="24"/>
        <end position="292"/>
    </location>
</feature>
<dbReference type="PANTHER" id="PTHR42995">
    <property type="entry name" value="ACETYL-COENZYME A CARBOXYLASE CARBOXYL TRANSFERASE SUBUNIT BETA, CHLOROPLASTIC"/>
    <property type="match status" value="1"/>
</dbReference>
<dbReference type="RefSeq" id="WP_254608533.1">
    <property type="nucleotide sequence ID" value="NZ_CABVQI010000011.1"/>
</dbReference>
<dbReference type="Gene3D" id="3.90.226.10">
    <property type="entry name" value="2-enoyl-CoA Hydratase, Chain A, domain 1"/>
    <property type="match status" value="1"/>
</dbReference>
<evidence type="ECO:0000256" key="1">
    <source>
        <dbReference type="ARBA" id="ARBA00022679"/>
    </source>
</evidence>
<protein>
    <submittedName>
        <fullName evidence="3">Malonate decarboxylase subunit beta</fullName>
    </submittedName>
</protein>
<gene>
    <name evidence="3" type="ORF">BLA18112_03795</name>
</gene>
<dbReference type="NCBIfam" id="TIGR03133">
    <property type="entry name" value="malonate_beta"/>
    <property type="match status" value="1"/>
</dbReference>
<name>A0A6P2W2W9_BURL3</name>
<sequence length="353" mass="36782">MNNPHAHIGSLSTGVGASALTPVPCTAPPEGAGASLEATRRDAPNDAIHDAPAFVANAASWYEASARQRVDGLLDAGSFSEFLGPAERVTSPHLPLFDLPQQFDDGMVAGHGRLDGQPVFVAAQEGRFMGGAFGEVHGAKLTGLLRAARETGKPVLILFDTGGVRLQEANAGELAIAEIMRALVEARSAGVPVIGLIGGRAGCYGGGGLLAACCSALAVSEQGRISVSGPEVIETNRGVEEFDAKDRALIWRTMGGKHRRLIGGADRYVADTPDAFRAAALELIGRAPKFDAAMLRAEQARLEARVERFGACTDALDVWRTLGASAPEAIPGMPDDAFAALADQLQESSHDAR</sequence>
<dbReference type="SUPFAM" id="SSF52096">
    <property type="entry name" value="ClpP/crotonase"/>
    <property type="match status" value="1"/>
</dbReference>
<dbReference type="GO" id="GO:0003989">
    <property type="term" value="F:acetyl-CoA carboxylase activity"/>
    <property type="evidence" value="ECO:0007669"/>
    <property type="project" value="TreeGrafter"/>
</dbReference>
<evidence type="ECO:0000313" key="4">
    <source>
        <dbReference type="Proteomes" id="UP000494274"/>
    </source>
</evidence>
<dbReference type="GO" id="GO:0016831">
    <property type="term" value="F:carboxy-lyase activity"/>
    <property type="evidence" value="ECO:0007669"/>
    <property type="project" value="InterPro"/>
</dbReference>
<dbReference type="GO" id="GO:0006633">
    <property type="term" value="P:fatty acid biosynthetic process"/>
    <property type="evidence" value="ECO:0007669"/>
    <property type="project" value="TreeGrafter"/>
</dbReference>
<dbReference type="GO" id="GO:0016740">
    <property type="term" value="F:transferase activity"/>
    <property type="evidence" value="ECO:0007669"/>
    <property type="project" value="UniProtKB-KW"/>
</dbReference>
<dbReference type="NCBIfam" id="NF005530">
    <property type="entry name" value="PRK07189.1"/>
    <property type="match status" value="1"/>
</dbReference>
<dbReference type="Proteomes" id="UP000494274">
    <property type="component" value="Unassembled WGS sequence"/>
</dbReference>
<evidence type="ECO:0000259" key="2">
    <source>
        <dbReference type="PROSITE" id="PS50980"/>
    </source>
</evidence>
<dbReference type="InterPro" id="IPR011762">
    <property type="entry name" value="COA_CT_N"/>
</dbReference>
<reference evidence="3 4" key="1">
    <citation type="submission" date="2019-09" db="EMBL/GenBank/DDBJ databases">
        <authorList>
            <person name="Depoorter E."/>
        </authorList>
    </citation>
    <scope>NUCLEOTIDE SEQUENCE [LARGE SCALE GENOMIC DNA]</scope>
    <source>
        <strain evidence="3">R-18112</strain>
    </source>
</reference>
<dbReference type="InterPro" id="IPR034733">
    <property type="entry name" value="AcCoA_carboxyl_beta"/>
</dbReference>
<dbReference type="Pfam" id="PF01039">
    <property type="entry name" value="Carboxyl_trans"/>
    <property type="match status" value="1"/>
</dbReference>
<dbReference type="GO" id="GO:0005975">
    <property type="term" value="P:carbohydrate metabolic process"/>
    <property type="evidence" value="ECO:0007669"/>
    <property type="project" value="InterPro"/>
</dbReference>